<dbReference type="EMBL" id="SGPM01000935">
    <property type="protein sequence ID" value="THH14458.1"/>
    <property type="molecule type" value="Genomic_DNA"/>
</dbReference>
<evidence type="ECO:0000313" key="2">
    <source>
        <dbReference type="EMBL" id="THH14458.1"/>
    </source>
</evidence>
<dbReference type="Pfam" id="PF07727">
    <property type="entry name" value="RVT_2"/>
    <property type="match status" value="1"/>
</dbReference>
<organism evidence="2 3">
    <name type="scientific">Antrodiella citrinella</name>
    <dbReference type="NCBI Taxonomy" id="2447956"/>
    <lineage>
        <taxon>Eukaryota</taxon>
        <taxon>Fungi</taxon>
        <taxon>Dikarya</taxon>
        <taxon>Basidiomycota</taxon>
        <taxon>Agaricomycotina</taxon>
        <taxon>Agaricomycetes</taxon>
        <taxon>Polyporales</taxon>
        <taxon>Steccherinaceae</taxon>
        <taxon>Antrodiella</taxon>
    </lineage>
</organism>
<accession>A0A4S4LS10</accession>
<proteinExistence type="predicted"/>
<protein>
    <recommendedName>
        <fullName evidence="1">Reverse transcriptase Ty1/copia-type domain-containing protein</fullName>
    </recommendedName>
</protein>
<dbReference type="SUPFAM" id="SSF56672">
    <property type="entry name" value="DNA/RNA polymerases"/>
    <property type="match status" value="1"/>
</dbReference>
<comment type="caution">
    <text evidence="2">The sequence shown here is derived from an EMBL/GenBank/DDBJ whole genome shotgun (WGS) entry which is preliminary data.</text>
</comment>
<reference evidence="2 3" key="1">
    <citation type="submission" date="2019-02" db="EMBL/GenBank/DDBJ databases">
        <title>Genome sequencing of the rare red list fungi Antrodiella citrinella (Flaviporus citrinellus).</title>
        <authorList>
            <person name="Buettner E."/>
            <person name="Kellner H."/>
        </authorList>
    </citation>
    <scope>NUCLEOTIDE SEQUENCE [LARGE SCALE GENOMIC DNA]</scope>
    <source>
        <strain evidence="2 3">DSM 108506</strain>
    </source>
</reference>
<dbReference type="PANTHER" id="PTHR11439">
    <property type="entry name" value="GAG-POL-RELATED RETROTRANSPOSON"/>
    <property type="match status" value="1"/>
</dbReference>
<dbReference type="OrthoDB" id="3227225at2759"/>
<dbReference type="InterPro" id="IPR043502">
    <property type="entry name" value="DNA/RNA_pol_sf"/>
</dbReference>
<gene>
    <name evidence="2" type="ORF">EUX98_g9611</name>
</gene>
<dbReference type="Proteomes" id="UP000308730">
    <property type="component" value="Unassembled WGS sequence"/>
</dbReference>
<dbReference type="CDD" id="cd09272">
    <property type="entry name" value="RNase_HI_RT_Ty1"/>
    <property type="match status" value="1"/>
</dbReference>
<evidence type="ECO:0000313" key="3">
    <source>
        <dbReference type="Proteomes" id="UP000308730"/>
    </source>
</evidence>
<feature type="domain" description="Reverse transcriptase Ty1/copia-type" evidence="1">
    <location>
        <begin position="3"/>
        <end position="104"/>
    </location>
</feature>
<dbReference type="PANTHER" id="PTHR11439:SF483">
    <property type="entry name" value="PEPTIDE SYNTHASE GLIP-LIKE, PUTATIVE (AFU_ORTHOLOGUE AFUA_3G12920)-RELATED"/>
    <property type="match status" value="1"/>
</dbReference>
<evidence type="ECO:0000259" key="1">
    <source>
        <dbReference type="Pfam" id="PF07727"/>
    </source>
</evidence>
<sequence length="347" mass="38450">MGFKILRSDNSVYVLSNDTVNVVIPVFVDDCTLVSKDKAAIQKIKDELLKRFKLRDLGPINQLLGVQITRDRSKRTLSLSQRQYTLDILAKFNMADCRPVGTPLDPGAKLSTKMSPTTDAERASMKDIPYINAVGALMYLATATRPDIANTVSTLARFSSNPGMAHWNAVKHLMRYLQGTLDMKLTYSPNSEFLSVYSDADHAGNLDNGKSTSGYVLKIGSGAVSWSSKLQTMVGLSTTEAQYVAAVSCGMEAIWMRSLLSEIGYTQDGPTLIYMDNQSAIQVVKNPEHHGRMKHLDLRLFWLRDEIQKGVISVKYIPTDFMAADILTKPLSKVKVVEAYKQLGLQS</sequence>
<keyword evidence="3" id="KW-1185">Reference proteome</keyword>
<dbReference type="InterPro" id="IPR013103">
    <property type="entry name" value="RVT_2"/>
</dbReference>
<dbReference type="AlphaFoldDB" id="A0A4S4LS10"/>
<name>A0A4S4LS10_9APHY</name>